<feature type="transmembrane region" description="Helical" evidence="1">
    <location>
        <begin position="20"/>
        <end position="44"/>
    </location>
</feature>
<dbReference type="OrthoDB" id="5094704at2"/>
<organism evidence="2 3">
    <name type="scientific">Mycetocola miduiensis</name>
    <dbReference type="NCBI Taxonomy" id="995034"/>
    <lineage>
        <taxon>Bacteria</taxon>
        <taxon>Bacillati</taxon>
        <taxon>Actinomycetota</taxon>
        <taxon>Actinomycetes</taxon>
        <taxon>Micrococcales</taxon>
        <taxon>Microbacteriaceae</taxon>
        <taxon>Mycetocola</taxon>
    </lineage>
</organism>
<sequence>MLLTSIALRRRGDESGSALIGVLALMMVTAVIGVTIVTATVHGLSVTSSTRASVQSRAAAEAGIDVAVVGLKNGSSCATAGAVFESTTVPVFRAAIEYESGGTWLPGCPPPTATQVRIESTGSAATPGVAGATAGNRSVLQAIYNYIPDYVEIPHIDAAVYAHTMTGSLKNFDLDSADNNLSADLQIKSGNVNCINGARIAGDVILADGSATLKNCDVTGSIHVSGFANMDGGSQVFGDVIAVGNGVAASADVVTVRGGSITDGDIYSGGNASVLSGSASTAKGNVTVAGTPANKATVASGSQILGNVLSSGTITADGSIAGTRTPAVEGLQPPPVPLIPNWTDMAYPSTTWAAEGYEEVLWTGDCTVGGEHPMWATLSARTTPTVVNALGCTAGGITIDSNVTALTLQTNIAFIAPKFHINKLKLVSPDNRNLWFIQPDNSADGVPTCPTPTAGGITLTNESNIPSTVSVMVYSPCKIYSNRDGFRGQIYGGEVEFGQQAKLTFSPVGIPGVDLSGGVPATVVPDGGHLGNRVSVRELGSGG</sequence>
<dbReference type="EMBL" id="FOVM01000008">
    <property type="protein sequence ID" value="SFN93056.1"/>
    <property type="molecule type" value="Genomic_DNA"/>
</dbReference>
<name>A0A1I5D1Q5_9MICO</name>
<proteinExistence type="predicted"/>
<dbReference type="AlphaFoldDB" id="A0A1I5D1Q5"/>
<keyword evidence="1" id="KW-0812">Transmembrane</keyword>
<evidence type="ECO:0000313" key="3">
    <source>
        <dbReference type="Proteomes" id="UP000198867"/>
    </source>
</evidence>
<keyword evidence="1" id="KW-1133">Transmembrane helix</keyword>
<dbReference type="RefSeq" id="WP_090712214.1">
    <property type="nucleotide sequence ID" value="NZ_FOVM01000008.1"/>
</dbReference>
<keyword evidence="1" id="KW-0472">Membrane</keyword>
<reference evidence="3" key="1">
    <citation type="submission" date="2016-10" db="EMBL/GenBank/DDBJ databases">
        <authorList>
            <person name="Varghese N."/>
            <person name="Submissions S."/>
        </authorList>
    </citation>
    <scope>NUCLEOTIDE SEQUENCE [LARGE SCALE GENOMIC DNA]</scope>
    <source>
        <strain evidence="3">CGMCC 1.11101</strain>
    </source>
</reference>
<keyword evidence="3" id="KW-1185">Reference proteome</keyword>
<accession>A0A1I5D1Q5</accession>
<gene>
    <name evidence="2" type="ORF">SAMN05216219_2653</name>
</gene>
<evidence type="ECO:0000313" key="2">
    <source>
        <dbReference type="EMBL" id="SFN93056.1"/>
    </source>
</evidence>
<evidence type="ECO:0000256" key="1">
    <source>
        <dbReference type="SAM" id="Phobius"/>
    </source>
</evidence>
<dbReference type="STRING" id="995034.SAMN05216219_2653"/>
<dbReference type="Proteomes" id="UP000198867">
    <property type="component" value="Unassembled WGS sequence"/>
</dbReference>
<protein>
    <submittedName>
        <fullName evidence="2">Uncharacterized protein</fullName>
    </submittedName>
</protein>